<dbReference type="EMBL" id="BQNB010014819">
    <property type="protein sequence ID" value="GJT32775.1"/>
    <property type="molecule type" value="Genomic_DNA"/>
</dbReference>
<accession>A0ABQ5D0B0</accession>
<keyword evidence="3" id="KW-1185">Reference proteome</keyword>
<organism evidence="2 3">
    <name type="scientific">Tanacetum coccineum</name>
    <dbReference type="NCBI Taxonomy" id="301880"/>
    <lineage>
        <taxon>Eukaryota</taxon>
        <taxon>Viridiplantae</taxon>
        <taxon>Streptophyta</taxon>
        <taxon>Embryophyta</taxon>
        <taxon>Tracheophyta</taxon>
        <taxon>Spermatophyta</taxon>
        <taxon>Magnoliopsida</taxon>
        <taxon>eudicotyledons</taxon>
        <taxon>Gunneridae</taxon>
        <taxon>Pentapetalae</taxon>
        <taxon>asterids</taxon>
        <taxon>campanulids</taxon>
        <taxon>Asterales</taxon>
        <taxon>Asteraceae</taxon>
        <taxon>Asteroideae</taxon>
        <taxon>Anthemideae</taxon>
        <taxon>Anthemidinae</taxon>
        <taxon>Tanacetum</taxon>
    </lineage>
</organism>
<reference evidence="2" key="1">
    <citation type="journal article" date="2022" name="Int. J. Mol. Sci.">
        <title>Draft Genome of Tanacetum Coccineum: Genomic Comparison of Closely Related Tanacetum-Family Plants.</title>
        <authorList>
            <person name="Yamashiro T."/>
            <person name="Shiraishi A."/>
            <person name="Nakayama K."/>
            <person name="Satake H."/>
        </authorList>
    </citation>
    <scope>NUCLEOTIDE SEQUENCE</scope>
</reference>
<feature type="region of interest" description="Disordered" evidence="1">
    <location>
        <begin position="84"/>
        <end position="118"/>
    </location>
</feature>
<reference evidence="2" key="2">
    <citation type="submission" date="2022-01" db="EMBL/GenBank/DDBJ databases">
        <authorList>
            <person name="Yamashiro T."/>
            <person name="Shiraishi A."/>
            <person name="Satake H."/>
            <person name="Nakayama K."/>
        </authorList>
    </citation>
    <scope>NUCLEOTIDE SEQUENCE</scope>
</reference>
<comment type="caution">
    <text evidence="2">The sequence shown here is derived from an EMBL/GenBank/DDBJ whole genome shotgun (WGS) entry which is preliminary data.</text>
</comment>
<evidence type="ECO:0000256" key="1">
    <source>
        <dbReference type="SAM" id="MobiDB-lite"/>
    </source>
</evidence>
<protein>
    <submittedName>
        <fullName evidence="2">Uncharacterized protein</fullName>
    </submittedName>
</protein>
<gene>
    <name evidence="2" type="ORF">Tco_0923194</name>
</gene>
<dbReference type="Proteomes" id="UP001151760">
    <property type="component" value="Unassembled WGS sequence"/>
</dbReference>
<name>A0ABQ5D0B0_9ASTR</name>
<sequence length="132" mass="14581">MKSCAYASECTVKGSIAKYDDLKTMKSYADVILITIDLPHAKDVKLKLEPEGQQHSTTIVFENKDEQDEKADVDFGDIDFSKLNMGGGDGLDAEGNEDDSDIEEEAKEEEAIGKQEVVPPVSNQVDIIYSQY</sequence>
<feature type="compositionally biased region" description="Acidic residues" evidence="1">
    <location>
        <begin position="91"/>
        <end position="108"/>
    </location>
</feature>
<evidence type="ECO:0000313" key="3">
    <source>
        <dbReference type="Proteomes" id="UP001151760"/>
    </source>
</evidence>
<evidence type="ECO:0000313" key="2">
    <source>
        <dbReference type="EMBL" id="GJT32775.1"/>
    </source>
</evidence>
<proteinExistence type="predicted"/>